<dbReference type="Proteomes" id="UP000738349">
    <property type="component" value="Unassembled WGS sequence"/>
</dbReference>
<dbReference type="EMBL" id="JAGMUV010000017">
    <property type="protein sequence ID" value="KAH7130995.1"/>
    <property type="molecule type" value="Genomic_DNA"/>
</dbReference>
<comment type="caution">
    <text evidence="2">The sequence shown here is derived from an EMBL/GenBank/DDBJ whole genome shotgun (WGS) entry which is preliminary data.</text>
</comment>
<sequence>MSWDCLPYDVQVMVWDTMAEKNIDTTPTRTPTHPLTDYSAVCNKWQDAFTGNLWRRLSLTQSSLPEMEMILAASPHLRSLIQDIHLRIELETYNCQTCATASFKWSLQQATDSETVERAISRLFSCLSTWDTPTVAGLRLEISAVSSSDREHVFQADVYLDSEDYAEDQGLIETELHDLRHGYAHGERTDAPNLAALQKVFNVGLFPSFKENLLAKVPAVKTLLLRRQTRRLLGLEALQGIFGSLPKLETLIFEPWRAFDRSESEEYGVDKVYCDVIMGSLPSTLKNLTLFEDFNEDFNLVYASEAAQARWLVTPELVRTPSPSLGLAFASSSLGMTNLSASYLVDARDFFSAAMGEPMVDQIWDKLECLTLTSPLLGDELNAHDVAAMLVDAGRTAQRMPKLRLMEIWYGMRETACVFRYRIEDGVSTISWEGTWSLTLATSAMAKAWQGVAESHTGRDLKVRTAQAEPLDTEHVKSHAHAVAQLGLCSNVAHPASLEEIRREADVYSFVPSIWSFEMVSRFLAGVDMPEFN</sequence>
<keyword evidence="3" id="KW-1185">Reference proteome</keyword>
<gene>
    <name evidence="2" type="ORF">EDB81DRAFT_905784</name>
</gene>
<evidence type="ECO:0000259" key="1">
    <source>
        <dbReference type="Pfam" id="PF20183"/>
    </source>
</evidence>
<evidence type="ECO:0000313" key="3">
    <source>
        <dbReference type="Proteomes" id="UP000738349"/>
    </source>
</evidence>
<dbReference type="InterPro" id="IPR046676">
    <property type="entry name" value="DUF6546"/>
</dbReference>
<reference evidence="2" key="1">
    <citation type="journal article" date="2021" name="Nat. Commun.">
        <title>Genetic determinants of endophytism in the Arabidopsis root mycobiome.</title>
        <authorList>
            <person name="Mesny F."/>
            <person name="Miyauchi S."/>
            <person name="Thiergart T."/>
            <person name="Pickel B."/>
            <person name="Atanasova L."/>
            <person name="Karlsson M."/>
            <person name="Huettel B."/>
            <person name="Barry K.W."/>
            <person name="Haridas S."/>
            <person name="Chen C."/>
            <person name="Bauer D."/>
            <person name="Andreopoulos W."/>
            <person name="Pangilinan J."/>
            <person name="LaButti K."/>
            <person name="Riley R."/>
            <person name="Lipzen A."/>
            <person name="Clum A."/>
            <person name="Drula E."/>
            <person name="Henrissat B."/>
            <person name="Kohler A."/>
            <person name="Grigoriev I.V."/>
            <person name="Martin F.M."/>
            <person name="Hacquard S."/>
        </authorList>
    </citation>
    <scope>NUCLEOTIDE SEQUENCE</scope>
    <source>
        <strain evidence="2">MPI-CAGE-AT-0147</strain>
    </source>
</reference>
<name>A0A9P9E2Y6_9HYPO</name>
<dbReference type="Pfam" id="PF20183">
    <property type="entry name" value="DUF6546"/>
    <property type="match status" value="1"/>
</dbReference>
<accession>A0A9P9E2Y6</accession>
<dbReference type="AlphaFoldDB" id="A0A9P9E2Y6"/>
<protein>
    <recommendedName>
        <fullName evidence="1">DUF6546 domain-containing protein</fullName>
    </recommendedName>
</protein>
<evidence type="ECO:0000313" key="2">
    <source>
        <dbReference type="EMBL" id="KAH7130995.1"/>
    </source>
</evidence>
<proteinExistence type="predicted"/>
<feature type="domain" description="DUF6546" evidence="1">
    <location>
        <begin position="280"/>
        <end position="494"/>
    </location>
</feature>
<organism evidence="2 3">
    <name type="scientific">Dactylonectria macrodidyma</name>
    <dbReference type="NCBI Taxonomy" id="307937"/>
    <lineage>
        <taxon>Eukaryota</taxon>
        <taxon>Fungi</taxon>
        <taxon>Dikarya</taxon>
        <taxon>Ascomycota</taxon>
        <taxon>Pezizomycotina</taxon>
        <taxon>Sordariomycetes</taxon>
        <taxon>Hypocreomycetidae</taxon>
        <taxon>Hypocreales</taxon>
        <taxon>Nectriaceae</taxon>
        <taxon>Dactylonectria</taxon>
    </lineage>
</organism>
<dbReference type="OrthoDB" id="4688861at2759"/>